<evidence type="ECO:0000313" key="1">
    <source>
        <dbReference type="EMBL" id="CAB4150245.1"/>
    </source>
</evidence>
<dbReference type="EMBL" id="LR796541">
    <property type="protein sequence ID" value="CAB4150245.1"/>
    <property type="molecule type" value="Genomic_DNA"/>
</dbReference>
<accession>A0A6J5MSW4</accession>
<protein>
    <submittedName>
        <fullName evidence="1">Uncharacterized protein</fullName>
    </submittedName>
</protein>
<reference evidence="1" key="1">
    <citation type="submission" date="2020-04" db="EMBL/GenBank/DDBJ databases">
        <authorList>
            <person name="Chiriac C."/>
            <person name="Salcher M."/>
            <person name="Ghai R."/>
            <person name="Kavagutti S V."/>
        </authorList>
    </citation>
    <scope>NUCLEOTIDE SEQUENCE</scope>
</reference>
<name>A0A6J5MSW4_9CAUD</name>
<proteinExistence type="predicted"/>
<sequence>MKNLQNKTRDVEKPYAVFRAGNWEWRVLKRYQNRDAEIANPYARWLCAVKSPHTYGSWEYGDVYVHEIPMATRGMAIGGDDGIYCLQVIDVAAKINDLVLDFKAGG</sequence>
<gene>
    <name evidence="1" type="ORF">UFOVP570_14</name>
</gene>
<organism evidence="1">
    <name type="scientific">uncultured Caudovirales phage</name>
    <dbReference type="NCBI Taxonomy" id="2100421"/>
    <lineage>
        <taxon>Viruses</taxon>
        <taxon>Duplodnaviria</taxon>
        <taxon>Heunggongvirae</taxon>
        <taxon>Uroviricota</taxon>
        <taxon>Caudoviricetes</taxon>
        <taxon>Peduoviridae</taxon>
        <taxon>Maltschvirus</taxon>
        <taxon>Maltschvirus maltsch</taxon>
    </lineage>
</organism>